<evidence type="ECO:0000313" key="5">
    <source>
        <dbReference type="EMBL" id="KAE9991622.1"/>
    </source>
</evidence>
<comment type="similarity">
    <text evidence="2">Belongs to the ELP6 family.</text>
</comment>
<dbReference type="Gene3D" id="3.40.50.300">
    <property type="entry name" value="P-loop containing nucleotide triphosphate hydrolases"/>
    <property type="match status" value="1"/>
</dbReference>
<evidence type="ECO:0000313" key="6">
    <source>
        <dbReference type="Proteomes" id="UP000447873"/>
    </source>
</evidence>
<dbReference type="Proteomes" id="UP000447873">
    <property type="component" value="Unassembled WGS sequence"/>
</dbReference>
<evidence type="ECO:0000256" key="3">
    <source>
        <dbReference type="SAM" id="MobiDB-lite"/>
    </source>
</evidence>
<evidence type="ECO:0000256" key="1">
    <source>
        <dbReference type="ARBA" id="ARBA00005043"/>
    </source>
</evidence>
<dbReference type="PANTHER" id="PTHR16184">
    <property type="entry name" value="ELONGATOR COMPLEX PROTEIN 6"/>
    <property type="match status" value="1"/>
</dbReference>
<reference evidence="4 6" key="1">
    <citation type="submission" date="2018-12" db="EMBL/GenBank/DDBJ databases">
        <title>Venturia inaequalis Genome Resource.</title>
        <authorList>
            <person name="Lichtner F.J."/>
        </authorList>
    </citation>
    <scope>NUCLEOTIDE SEQUENCE [LARGE SCALE GENOMIC DNA]</scope>
    <source>
        <strain evidence="4 6">120213</strain>
        <strain evidence="5 7">DMI_063113</strain>
    </source>
</reference>
<comment type="pathway">
    <text evidence="1">tRNA modification; 5-methoxycarbonylmethyl-2-thiouridine-tRNA biosynthesis.</text>
</comment>
<organism evidence="4 6">
    <name type="scientific">Venturia inaequalis</name>
    <name type="common">Apple scab fungus</name>
    <dbReference type="NCBI Taxonomy" id="5025"/>
    <lineage>
        <taxon>Eukaryota</taxon>
        <taxon>Fungi</taxon>
        <taxon>Dikarya</taxon>
        <taxon>Ascomycota</taxon>
        <taxon>Pezizomycotina</taxon>
        <taxon>Dothideomycetes</taxon>
        <taxon>Pleosporomycetidae</taxon>
        <taxon>Venturiales</taxon>
        <taxon>Venturiaceae</taxon>
        <taxon>Venturia</taxon>
    </lineage>
</organism>
<gene>
    <name evidence="5" type="ORF">EG327_011318</name>
    <name evidence="4" type="ORF">EG328_008463</name>
</gene>
<protein>
    <submittedName>
        <fullName evidence="4">Uncharacterized protein</fullName>
    </submittedName>
</protein>
<dbReference type="GO" id="GO:0002098">
    <property type="term" value="P:tRNA wobble uridine modification"/>
    <property type="evidence" value="ECO:0007669"/>
    <property type="project" value="InterPro"/>
</dbReference>
<dbReference type="PANTHER" id="PTHR16184:SF6">
    <property type="entry name" value="ELONGATOR COMPLEX PROTEIN 6"/>
    <property type="match status" value="1"/>
</dbReference>
<dbReference type="InterPro" id="IPR018627">
    <property type="entry name" value="ELP6"/>
</dbReference>
<name>A0A8H3V8U3_VENIN</name>
<feature type="region of interest" description="Disordered" evidence="3">
    <location>
        <begin position="136"/>
        <end position="174"/>
    </location>
</feature>
<dbReference type="EMBL" id="WNWR01000088">
    <property type="protein sequence ID" value="KAE9991622.1"/>
    <property type="molecule type" value="Genomic_DNA"/>
</dbReference>
<accession>A0A8H3V8U3</accession>
<comment type="caution">
    <text evidence="4">The sequence shown here is derived from an EMBL/GenBank/DDBJ whole genome shotgun (WGS) entry which is preliminary data.</text>
</comment>
<dbReference type="InterPro" id="IPR027417">
    <property type="entry name" value="P-loop_NTPase"/>
</dbReference>
<evidence type="ECO:0000256" key="2">
    <source>
        <dbReference type="ARBA" id="ARBA00008837"/>
    </source>
</evidence>
<dbReference type="GO" id="GO:0033588">
    <property type="term" value="C:elongator holoenzyme complex"/>
    <property type="evidence" value="ECO:0007669"/>
    <property type="project" value="InterPro"/>
</dbReference>
<dbReference type="CDD" id="cd19495">
    <property type="entry name" value="Elp6"/>
    <property type="match status" value="1"/>
</dbReference>
<dbReference type="EMBL" id="WNWS01000048">
    <property type="protein sequence ID" value="KAE9984629.1"/>
    <property type="molecule type" value="Genomic_DNA"/>
</dbReference>
<dbReference type="Proteomes" id="UP000490939">
    <property type="component" value="Unassembled WGS sequence"/>
</dbReference>
<proteinExistence type="inferred from homology"/>
<dbReference type="AlphaFoldDB" id="A0A8H3V8U3"/>
<keyword evidence="7" id="KW-1185">Reference proteome</keyword>
<evidence type="ECO:0000313" key="7">
    <source>
        <dbReference type="Proteomes" id="UP000490939"/>
    </source>
</evidence>
<dbReference type="UniPathway" id="UPA00988"/>
<sequence length="377" mass="40468">MITNSRIPPLLEPYIISPPQDSLILLTSTLGTSANWILTRYLCSSLASDTDRTRRPASTTREYGDLNDINTRTGASNVTKDAASEDYAVVLVSWMRDWDFWRVEGRRAAGLDLVQLLQNKRLALVDGLTGLYSVKPPAADLQPSPVREAPPSSTTIPGRRPLPLRQPPDSTRGSVAVETAPITRPVSAQATPSTPSHVFKLKSTDISHTRTVIEEAIISLSSKNSSQTSATPSQKVILILDAPDVLLSLQAPTSKSTMTIQSLIYTLRSHPSIHSTVVSLTSDINAPPSDLPTGHIPSPLEVNTQALLVGTAHEADLIVGCRGLDTGGAGDVSGVIRISKGVEDDGVGQEDWKEQELLYFVKGDGDVRVWERGAGVG</sequence>
<evidence type="ECO:0000313" key="4">
    <source>
        <dbReference type="EMBL" id="KAE9984629.1"/>
    </source>
</evidence>